<feature type="transmembrane region" description="Helical" evidence="10">
    <location>
        <begin position="14"/>
        <end position="39"/>
    </location>
</feature>
<dbReference type="EC" id="2.1.1.-" evidence="9"/>
<evidence type="ECO:0000259" key="12">
    <source>
        <dbReference type="Pfam" id="PF06750"/>
    </source>
</evidence>
<keyword evidence="9" id="KW-0511">Multifunctional enzyme</keyword>
<dbReference type="RefSeq" id="WP_381512988.1">
    <property type="nucleotide sequence ID" value="NZ_JBHUEL010000007.1"/>
</dbReference>
<evidence type="ECO:0000256" key="4">
    <source>
        <dbReference type="ARBA" id="ARBA00022519"/>
    </source>
</evidence>
<dbReference type="Gene3D" id="1.20.120.1220">
    <property type="match status" value="1"/>
</dbReference>
<dbReference type="PRINTS" id="PR00864">
    <property type="entry name" value="PREPILNPTASE"/>
</dbReference>
<protein>
    <recommendedName>
        <fullName evidence="9">Prepilin leader peptidase/N-methyltransferase</fullName>
        <ecNumber evidence="9">2.1.1.-</ecNumber>
        <ecNumber evidence="9">3.4.23.43</ecNumber>
    </recommendedName>
</protein>
<dbReference type="Pfam" id="PF06750">
    <property type="entry name" value="A24_N_bact"/>
    <property type="match status" value="1"/>
</dbReference>
<organism evidence="13 14">
    <name type="scientific">Sphingorhabdus buctiana</name>
    <dbReference type="NCBI Taxonomy" id="1508805"/>
    <lineage>
        <taxon>Bacteria</taxon>
        <taxon>Pseudomonadati</taxon>
        <taxon>Pseudomonadota</taxon>
        <taxon>Alphaproteobacteria</taxon>
        <taxon>Sphingomonadales</taxon>
        <taxon>Sphingomonadaceae</taxon>
        <taxon>Sphingorhabdus</taxon>
    </lineage>
</organism>
<keyword evidence="3" id="KW-1003">Cell membrane</keyword>
<evidence type="ECO:0000313" key="14">
    <source>
        <dbReference type="Proteomes" id="UP001597215"/>
    </source>
</evidence>
<dbReference type="InterPro" id="IPR010627">
    <property type="entry name" value="Prepilin_pept_A24_N"/>
</dbReference>
<evidence type="ECO:0000256" key="9">
    <source>
        <dbReference type="RuleBase" id="RU003794"/>
    </source>
</evidence>
<comment type="catalytic activity">
    <reaction evidence="9">
        <text>Typically cleaves a -Gly-|-Phe- bond to release an N-terminal, basic peptide of 5-8 residues from type IV prepilin, and then N-methylates the new N-terminal amino group, the methyl donor being S-adenosyl-L-methionine.</text>
        <dbReference type="EC" id="3.4.23.43"/>
    </reaction>
</comment>
<dbReference type="PANTHER" id="PTHR30487:SF0">
    <property type="entry name" value="PREPILIN LEADER PEPTIDASE_N-METHYLTRANSFERASE-RELATED"/>
    <property type="match status" value="1"/>
</dbReference>
<evidence type="ECO:0000256" key="10">
    <source>
        <dbReference type="SAM" id="Phobius"/>
    </source>
</evidence>
<evidence type="ECO:0000256" key="5">
    <source>
        <dbReference type="ARBA" id="ARBA00022692"/>
    </source>
</evidence>
<dbReference type="Proteomes" id="UP001597215">
    <property type="component" value="Unassembled WGS sequence"/>
</dbReference>
<keyword evidence="5 9" id="KW-0812">Transmembrane</keyword>
<feature type="transmembrane region" description="Helical" evidence="10">
    <location>
        <begin position="157"/>
        <end position="174"/>
    </location>
</feature>
<evidence type="ECO:0000259" key="11">
    <source>
        <dbReference type="Pfam" id="PF01478"/>
    </source>
</evidence>
<feature type="transmembrane region" description="Helical" evidence="10">
    <location>
        <begin position="132"/>
        <end position="151"/>
    </location>
</feature>
<keyword evidence="9" id="KW-0808">Transferase</keyword>
<feature type="domain" description="Prepilin peptidase A24 N-terminal" evidence="12">
    <location>
        <begin position="22"/>
        <end position="102"/>
    </location>
</feature>
<keyword evidence="14" id="KW-1185">Reference proteome</keyword>
<dbReference type="EMBL" id="JBHUEL010000007">
    <property type="protein sequence ID" value="MFD1766651.1"/>
    <property type="molecule type" value="Genomic_DNA"/>
</dbReference>
<evidence type="ECO:0000256" key="7">
    <source>
        <dbReference type="ARBA" id="ARBA00023136"/>
    </source>
</evidence>
<reference evidence="14" key="1">
    <citation type="journal article" date="2019" name="Int. J. Syst. Evol. Microbiol.">
        <title>The Global Catalogue of Microorganisms (GCM) 10K type strain sequencing project: providing services to taxonomists for standard genome sequencing and annotation.</title>
        <authorList>
            <consortium name="The Broad Institute Genomics Platform"/>
            <consortium name="The Broad Institute Genome Sequencing Center for Infectious Disease"/>
            <person name="Wu L."/>
            <person name="Ma J."/>
        </authorList>
    </citation>
    <scope>NUCLEOTIDE SEQUENCE [LARGE SCALE GENOMIC DNA]</scope>
    <source>
        <strain evidence="14">CGMCC 1.12449</strain>
    </source>
</reference>
<evidence type="ECO:0000256" key="3">
    <source>
        <dbReference type="ARBA" id="ARBA00022475"/>
    </source>
</evidence>
<name>A0ABW4MC57_9SPHN</name>
<dbReference type="GO" id="GO:0016787">
    <property type="term" value="F:hydrolase activity"/>
    <property type="evidence" value="ECO:0007669"/>
    <property type="project" value="UniProtKB-KW"/>
</dbReference>
<comment type="subcellular location">
    <subcellularLocation>
        <location evidence="1">Cell inner membrane</location>
        <topology evidence="1">Multi-pass membrane protein</topology>
    </subcellularLocation>
    <subcellularLocation>
        <location evidence="9">Cell membrane</location>
        <topology evidence="9">Multi-pass membrane protein</topology>
    </subcellularLocation>
</comment>
<keyword evidence="4" id="KW-0997">Cell inner membrane</keyword>
<evidence type="ECO:0000256" key="8">
    <source>
        <dbReference type="RuleBase" id="RU003793"/>
    </source>
</evidence>
<dbReference type="InterPro" id="IPR014032">
    <property type="entry name" value="Peptidase_A24A_bac"/>
</dbReference>
<keyword evidence="6 10" id="KW-1133">Transmembrane helix</keyword>
<feature type="transmembrane region" description="Helical" evidence="10">
    <location>
        <begin position="233"/>
        <end position="251"/>
    </location>
</feature>
<sequence length="254" mass="27576">MILADIGQLPPQPWLALLAVFFGAIVGSYIGVVVLRWPLGEKTSQGRSKCDHCGRQIAWFDLVPLFSFLLLKGRCRSCNAKIDWVQAAAEWSCAVLCGLAFFLFPFAEAVAFSILCLLLIPLALLDARHFWLPDRLTIALAIGGLLLGSFTSDGTSLLSRILAAFMVFAGLELLRRLFRAWRGIEGMGAGDPKLFAALALWFAPLELPFLLLASSLLGIALALVLAFQKRAVRQIPFGTLLGIAAIVLPIVKAI</sequence>
<dbReference type="PANTHER" id="PTHR30487">
    <property type="entry name" value="TYPE 4 PREPILIN-LIKE PROTEINS LEADER PEPTIDE-PROCESSING ENZYME"/>
    <property type="match status" value="1"/>
</dbReference>
<dbReference type="InterPro" id="IPR050882">
    <property type="entry name" value="Prepilin_peptidase/N-MTase"/>
</dbReference>
<feature type="transmembrane region" description="Helical" evidence="10">
    <location>
        <begin position="194"/>
        <end position="227"/>
    </location>
</feature>
<evidence type="ECO:0000256" key="1">
    <source>
        <dbReference type="ARBA" id="ARBA00004429"/>
    </source>
</evidence>
<evidence type="ECO:0000313" key="13">
    <source>
        <dbReference type="EMBL" id="MFD1766651.1"/>
    </source>
</evidence>
<evidence type="ECO:0000256" key="2">
    <source>
        <dbReference type="ARBA" id="ARBA00005801"/>
    </source>
</evidence>
<feature type="domain" description="Prepilin type IV endopeptidase peptidase" evidence="11">
    <location>
        <begin position="114"/>
        <end position="223"/>
    </location>
</feature>
<accession>A0ABW4MC57</accession>
<gene>
    <name evidence="13" type="ORF">ACFSAG_07325</name>
</gene>
<comment type="function">
    <text evidence="9">Plays an essential role in type IV pili and type II pseudopili formation by proteolytically removing the leader sequence from substrate proteins and subsequently monomethylating the alpha-amino group of the newly exposed N-terminal phenylalanine.</text>
</comment>
<dbReference type="InterPro" id="IPR000045">
    <property type="entry name" value="Prepilin_IV_endopep_pep"/>
</dbReference>
<dbReference type="Pfam" id="PF01478">
    <property type="entry name" value="Peptidase_A24"/>
    <property type="match status" value="1"/>
</dbReference>
<comment type="similarity">
    <text evidence="2 8">Belongs to the peptidase A24 family.</text>
</comment>
<keyword evidence="9" id="KW-0645">Protease</keyword>
<proteinExistence type="inferred from homology"/>
<comment type="caution">
    <text evidence="13">The sequence shown here is derived from an EMBL/GenBank/DDBJ whole genome shotgun (WGS) entry which is preliminary data.</text>
</comment>
<feature type="transmembrane region" description="Helical" evidence="10">
    <location>
        <begin position="109"/>
        <end position="125"/>
    </location>
</feature>
<keyword evidence="9" id="KW-0489">Methyltransferase</keyword>
<keyword evidence="7 10" id="KW-0472">Membrane</keyword>
<dbReference type="EC" id="3.4.23.43" evidence="9"/>
<evidence type="ECO:0000256" key="6">
    <source>
        <dbReference type="ARBA" id="ARBA00022989"/>
    </source>
</evidence>
<keyword evidence="9 13" id="KW-0378">Hydrolase</keyword>